<reference evidence="1" key="1">
    <citation type="submission" date="2014-11" db="EMBL/GenBank/DDBJ databases">
        <authorList>
            <person name="Amaro Gonzalez C."/>
        </authorList>
    </citation>
    <scope>NUCLEOTIDE SEQUENCE</scope>
</reference>
<dbReference type="AlphaFoldDB" id="A0A0E9W428"/>
<name>A0A0E9W428_ANGAN</name>
<evidence type="ECO:0000313" key="1">
    <source>
        <dbReference type="EMBL" id="JAH84315.1"/>
    </source>
</evidence>
<accession>A0A0E9W428</accession>
<protein>
    <submittedName>
        <fullName evidence="1">Uncharacterized protein</fullName>
    </submittedName>
</protein>
<reference evidence="1" key="2">
    <citation type="journal article" date="2015" name="Fish Shellfish Immunol.">
        <title>Early steps in the European eel (Anguilla anguilla)-Vibrio vulnificus interaction in the gills: Role of the RtxA13 toxin.</title>
        <authorList>
            <person name="Callol A."/>
            <person name="Pajuelo D."/>
            <person name="Ebbesson L."/>
            <person name="Teles M."/>
            <person name="MacKenzie S."/>
            <person name="Amaro C."/>
        </authorList>
    </citation>
    <scope>NUCLEOTIDE SEQUENCE</scope>
</reference>
<dbReference type="EMBL" id="GBXM01024262">
    <property type="protein sequence ID" value="JAH84315.1"/>
    <property type="molecule type" value="Transcribed_RNA"/>
</dbReference>
<sequence length="29" mass="3227">MTWLLYNMKTCLSSPDLSINCKHTKGAGI</sequence>
<proteinExistence type="predicted"/>
<organism evidence="1">
    <name type="scientific">Anguilla anguilla</name>
    <name type="common">European freshwater eel</name>
    <name type="synonym">Muraena anguilla</name>
    <dbReference type="NCBI Taxonomy" id="7936"/>
    <lineage>
        <taxon>Eukaryota</taxon>
        <taxon>Metazoa</taxon>
        <taxon>Chordata</taxon>
        <taxon>Craniata</taxon>
        <taxon>Vertebrata</taxon>
        <taxon>Euteleostomi</taxon>
        <taxon>Actinopterygii</taxon>
        <taxon>Neopterygii</taxon>
        <taxon>Teleostei</taxon>
        <taxon>Anguilliformes</taxon>
        <taxon>Anguillidae</taxon>
        <taxon>Anguilla</taxon>
    </lineage>
</organism>